<feature type="compositionally biased region" description="Polar residues" evidence="1">
    <location>
        <begin position="68"/>
        <end position="86"/>
    </location>
</feature>
<sequence>MLQEIMPQVPRMYNIREQPTKTLIVAKSHESSIKISWHSTRRRLQTIELYLRQTANLQQFVDVAPPKKQNSSPKTPQNKVRPNEVQQDPVKQARTNL</sequence>
<reference evidence="2 3" key="1">
    <citation type="journal article" date="2019" name="Environ. Microbiol.">
        <title>At the nexus of three kingdoms: the genome of the mycorrhizal fungus Gigaspora margarita provides insights into plant, endobacterial and fungal interactions.</title>
        <authorList>
            <person name="Venice F."/>
            <person name="Ghignone S."/>
            <person name="Salvioli di Fossalunga A."/>
            <person name="Amselem J."/>
            <person name="Novero M."/>
            <person name="Xianan X."/>
            <person name="Sedzielewska Toro K."/>
            <person name="Morin E."/>
            <person name="Lipzen A."/>
            <person name="Grigoriev I.V."/>
            <person name="Henrissat B."/>
            <person name="Martin F.M."/>
            <person name="Bonfante P."/>
        </authorList>
    </citation>
    <scope>NUCLEOTIDE SEQUENCE [LARGE SCALE GENOMIC DNA]</scope>
    <source>
        <strain evidence="2 3">BEG34</strain>
    </source>
</reference>
<evidence type="ECO:0000313" key="3">
    <source>
        <dbReference type="Proteomes" id="UP000439903"/>
    </source>
</evidence>
<feature type="region of interest" description="Disordered" evidence="1">
    <location>
        <begin position="62"/>
        <end position="97"/>
    </location>
</feature>
<protein>
    <submittedName>
        <fullName evidence="2">Uncharacterized protein</fullName>
    </submittedName>
</protein>
<gene>
    <name evidence="2" type="ORF">F8M41_015690</name>
</gene>
<comment type="caution">
    <text evidence="2">The sequence shown here is derived from an EMBL/GenBank/DDBJ whole genome shotgun (WGS) entry which is preliminary data.</text>
</comment>
<evidence type="ECO:0000256" key="1">
    <source>
        <dbReference type="SAM" id="MobiDB-lite"/>
    </source>
</evidence>
<accession>A0A8H3ZZ83</accession>
<dbReference type="EMBL" id="WTPW01003304">
    <property type="protein sequence ID" value="KAF0347931.1"/>
    <property type="molecule type" value="Genomic_DNA"/>
</dbReference>
<name>A0A8H3ZZ83_GIGMA</name>
<proteinExistence type="predicted"/>
<dbReference type="Proteomes" id="UP000439903">
    <property type="component" value="Unassembled WGS sequence"/>
</dbReference>
<dbReference type="AlphaFoldDB" id="A0A8H3ZZ83"/>
<keyword evidence="3" id="KW-1185">Reference proteome</keyword>
<organism evidence="2 3">
    <name type="scientific">Gigaspora margarita</name>
    <dbReference type="NCBI Taxonomy" id="4874"/>
    <lineage>
        <taxon>Eukaryota</taxon>
        <taxon>Fungi</taxon>
        <taxon>Fungi incertae sedis</taxon>
        <taxon>Mucoromycota</taxon>
        <taxon>Glomeromycotina</taxon>
        <taxon>Glomeromycetes</taxon>
        <taxon>Diversisporales</taxon>
        <taxon>Gigasporaceae</taxon>
        <taxon>Gigaspora</taxon>
    </lineage>
</organism>
<evidence type="ECO:0000313" key="2">
    <source>
        <dbReference type="EMBL" id="KAF0347931.1"/>
    </source>
</evidence>